<evidence type="ECO:0000313" key="2">
    <source>
        <dbReference type="Proteomes" id="UP001064048"/>
    </source>
</evidence>
<name>A0ACC0KKJ0_CHOFU</name>
<sequence length="1589" mass="175865">MKKNISMKTAACSNGHARTHNGRADDEGGGSAGAAAARVSYAAAARKPSSPGSVATPAPFPLPIESQKTKSNNEKALNKSSNTDIKLNGEERISSDNDIKNDNLRTKEPNANGTDETHENIVNGDAKKDSDCDISSSNDNTKVVSNGISSDSDDSKSTKSDEDQEVILPKVCPNKKSESKQVSDKKKEKKNKTTADKSIVPGKKDSVATDSTEKKAEEPAKDAEAISDKVNGECSKIVNGDKDRESSPSEDGDEKKRDAEVVFIQDMGFTVQIVSPGAEPLDIQVLSMELVQEIHQVLMDREDTCHRTCFSLQLDGVTLDNFAELKNIEGLKEGSVIKVVEEPYTMREARIHVRHVRDLLKSIDYTDAYAGQECSSLAFLNVITQGDILEKKKSRPESVDCTPPDYIMPGSTERPLLPLHPGLTKENKAPQCLKVLTTSGWNPPPGPRKMCGDLLYLHVVTLEDRHFYITACPRGFYLNQSTEEVFNPRPSTPSLLCHSLIELLSIVSPAFKRNFALVQKKRMQKHPFERVATPYQVYQWASPMLDHTVDAIRAEDTFSSKLGYEEHIPGQTRDWNEELQTTRELPRATLPERLLRERAIFKVHSDFVAAATRGAMAVVDGNVMAINPGEEPKMQMFIWNNIFFSLGFDVRDHYKDLGGDAAAFVAPRNDLQGVRVYSAVDTAGLHTLGTVVVDYRGYRVTAQSIIPGILEKEQEQSVVYGSIDFGTTVLSHPKYMELLSKAGQQLKIMPHSVISANGETVELCSSVECKGIVGNDGRHYILDLLRTFPPDVNFLQLEDDELREDIKAMGFPIIHKHKLCCLRQELVDSFVEARYFMFIRYAAFHLQQLSAKRQRESAELKSIESGKENKEKETEVKEVPKETETKEIKRDKKSQEKEAKEKKKEAKKEKESAKKEEAKKEEVKEVKAEKTKEDDLLLNENYSEIDTDVAKKIVESITDSICSGSDKQETDSGERSRAVVAAAARAVSSLKESEFDVRFNPDVYSAGIKHAAPPEHLARQRHLVKEAAAFLLTTQIPAFVRECLEQQAAPMDGAGLAEALHARGINVRYLGRVAAALRPHAALGYLHAIAVGELLLRAAKHLYTAYLQFHVQRMVFFPGLRADVHRVSGGALPELPAGRVRGAGGERRGGAGAGARRARGRGRRPRRPAPPASPLPEWQSLTPKALFAQIKQELKAYWGYELVADNMDNVIEKHGLQKISLLRSFALKVGLQIMLREYDFDSKNKAAFSSADIMNIFPVVKHINPRASDAYNFYTTGQNKIQAGAVSEGHELIAEALNLLNNVYGAMHGEIAQCLRMVARLCYVTGEHRDAMAYQQKAVLMSERVNGIDHPYTITEYSHLALYCFANGQVSTALKLLYRARYLALLVCGENHPEMALLDSNIALILHAVGEYELSLRFVERALSVTSAVHGARSLKAAVARHLLARTLSCLGDFRAALTHEKETYSIYKQLLGEKHEKTRESSECLRHLTQQAVVLQKRLAEAYARAPAAPPAHAPLHIQPPGMASVIDMLNLINGILFVQISPQDIEQFKAEIEKRQLKDLPIPGLAEVAEAGAAAPAPAADKAPRES</sequence>
<accession>A0ACC0KKJ0</accession>
<comment type="caution">
    <text evidence="1">The sequence shown here is derived from an EMBL/GenBank/DDBJ whole genome shotgun (WGS) entry which is preliminary data.</text>
</comment>
<keyword evidence="2" id="KW-1185">Reference proteome</keyword>
<proteinExistence type="predicted"/>
<evidence type="ECO:0000313" key="1">
    <source>
        <dbReference type="EMBL" id="KAI8436810.1"/>
    </source>
</evidence>
<protein>
    <submittedName>
        <fullName evidence="1">Uncharacterized protein</fullName>
    </submittedName>
</protein>
<dbReference type="Proteomes" id="UP001064048">
    <property type="component" value="Chromosome 17"/>
</dbReference>
<dbReference type="EMBL" id="CM046117">
    <property type="protein sequence ID" value="KAI8436810.1"/>
    <property type="molecule type" value="Genomic_DNA"/>
</dbReference>
<organism evidence="1 2">
    <name type="scientific">Choristoneura fumiferana</name>
    <name type="common">Spruce budworm moth</name>
    <name type="synonym">Archips fumiferana</name>
    <dbReference type="NCBI Taxonomy" id="7141"/>
    <lineage>
        <taxon>Eukaryota</taxon>
        <taxon>Metazoa</taxon>
        <taxon>Ecdysozoa</taxon>
        <taxon>Arthropoda</taxon>
        <taxon>Hexapoda</taxon>
        <taxon>Insecta</taxon>
        <taxon>Pterygota</taxon>
        <taxon>Neoptera</taxon>
        <taxon>Endopterygota</taxon>
        <taxon>Lepidoptera</taxon>
        <taxon>Glossata</taxon>
        <taxon>Ditrysia</taxon>
        <taxon>Tortricoidea</taxon>
        <taxon>Tortricidae</taxon>
        <taxon>Tortricinae</taxon>
        <taxon>Choristoneura</taxon>
    </lineage>
</organism>
<gene>
    <name evidence="1" type="ORF">MSG28_010270</name>
</gene>
<reference evidence="1 2" key="1">
    <citation type="journal article" date="2022" name="Genome Biol. Evol.">
        <title>The Spruce Budworm Genome: Reconstructing the Evolutionary History of Antifreeze Proteins.</title>
        <authorList>
            <person name="Beliveau C."/>
            <person name="Gagne P."/>
            <person name="Picq S."/>
            <person name="Vernygora O."/>
            <person name="Keeling C.I."/>
            <person name="Pinkney K."/>
            <person name="Doucet D."/>
            <person name="Wen F."/>
            <person name="Johnston J.S."/>
            <person name="Maaroufi H."/>
            <person name="Boyle B."/>
            <person name="Laroche J."/>
            <person name="Dewar K."/>
            <person name="Juretic N."/>
            <person name="Blackburn G."/>
            <person name="Nisole A."/>
            <person name="Brunet B."/>
            <person name="Brandao M."/>
            <person name="Lumley L."/>
            <person name="Duan J."/>
            <person name="Quan G."/>
            <person name="Lucarotti C.J."/>
            <person name="Roe A.D."/>
            <person name="Sperling F.A.H."/>
            <person name="Levesque R.C."/>
            <person name="Cusson M."/>
        </authorList>
    </citation>
    <scope>NUCLEOTIDE SEQUENCE [LARGE SCALE GENOMIC DNA]</scope>
    <source>
        <strain evidence="1">Glfc:IPQL:Cfum</strain>
    </source>
</reference>